<dbReference type="GO" id="GO:0032040">
    <property type="term" value="C:small-subunit processome"/>
    <property type="evidence" value="ECO:0007669"/>
    <property type="project" value="TreeGrafter"/>
</dbReference>
<dbReference type="GO" id="GO:0000462">
    <property type="term" value="P:maturation of SSU-rRNA from tricistronic rRNA transcript (SSU-rRNA, 5.8S rRNA, LSU-rRNA)"/>
    <property type="evidence" value="ECO:0007669"/>
    <property type="project" value="InterPro"/>
</dbReference>
<dbReference type="Gene3D" id="2.130.10.10">
    <property type="entry name" value="YVTN repeat-like/Quinoprotein amine dehydrogenase"/>
    <property type="match status" value="2"/>
</dbReference>
<evidence type="ECO:0000313" key="2">
    <source>
        <dbReference type="EMBL" id="KFG44971.1"/>
    </source>
</evidence>
<comment type="caution">
    <text evidence="2">The sequence shown here is derived from an EMBL/GenBank/DDBJ whole genome shotgun (WGS) entry which is preliminary data.</text>
</comment>
<dbReference type="SMART" id="SM00320">
    <property type="entry name" value="WD40"/>
    <property type="match status" value="4"/>
</dbReference>
<dbReference type="OrthoDB" id="8883818at2759"/>
<dbReference type="PANTHER" id="PTHR44163">
    <property type="entry name" value="U3 SMALL NUCLEOLAR RNA-ASSOCIATED PROTEIN 4 HOMOLOG"/>
    <property type="match status" value="1"/>
</dbReference>
<reference evidence="2 3" key="1">
    <citation type="submission" date="2014-02" db="EMBL/GenBank/DDBJ databases">
        <authorList>
            <person name="Sibley D."/>
            <person name="Venepally P."/>
            <person name="Karamycheva S."/>
            <person name="Hadjithomas M."/>
            <person name="Khan A."/>
            <person name="Brunk B."/>
            <person name="Roos D."/>
            <person name="Caler E."/>
            <person name="Lorenzi H."/>
        </authorList>
    </citation>
    <scope>NUCLEOTIDE SEQUENCE [LARGE SCALE GENOMIC DNA]</scope>
    <source>
        <strain evidence="2 3">GAB2-2007-GAL-DOM2</strain>
    </source>
</reference>
<feature type="compositionally biased region" description="Low complexity" evidence="1">
    <location>
        <begin position="1177"/>
        <end position="1192"/>
    </location>
</feature>
<feature type="compositionally biased region" description="Basic and acidic residues" evidence="1">
    <location>
        <begin position="648"/>
        <end position="675"/>
    </location>
</feature>
<dbReference type="VEuPathDB" id="ToxoDB:TGDOM2_228100"/>
<dbReference type="Proteomes" id="UP000028837">
    <property type="component" value="Unassembled WGS sequence"/>
</dbReference>
<dbReference type="GO" id="GO:0030686">
    <property type="term" value="C:90S preribosome"/>
    <property type="evidence" value="ECO:0007669"/>
    <property type="project" value="InterPro"/>
</dbReference>
<feature type="compositionally biased region" description="Basic and acidic residues" evidence="1">
    <location>
        <begin position="1016"/>
        <end position="1031"/>
    </location>
</feature>
<protein>
    <recommendedName>
        <fullName evidence="4">WD domain, G-beta repeat-containing protein</fullName>
    </recommendedName>
</protein>
<evidence type="ECO:0000313" key="3">
    <source>
        <dbReference type="Proteomes" id="UP000028837"/>
    </source>
</evidence>
<evidence type="ECO:0000256" key="1">
    <source>
        <dbReference type="SAM" id="MobiDB-lite"/>
    </source>
</evidence>
<feature type="region of interest" description="Disordered" evidence="1">
    <location>
        <begin position="1167"/>
        <end position="1229"/>
    </location>
</feature>
<dbReference type="InterPro" id="IPR001680">
    <property type="entry name" value="WD40_rpt"/>
</dbReference>
<accession>A0A086KKQ3</accession>
<dbReference type="GO" id="GO:0003723">
    <property type="term" value="F:RNA binding"/>
    <property type="evidence" value="ECO:0007669"/>
    <property type="project" value="TreeGrafter"/>
</dbReference>
<feature type="compositionally biased region" description="Acidic residues" evidence="1">
    <location>
        <begin position="1045"/>
        <end position="1056"/>
    </location>
</feature>
<sequence length="1314" mass="139413">METDVVCCRCVEVKAVGVESLAASPDSRWLAVARTNGTVEIYDTSTNCLAVRLSDENCSSARSLLWVPATRKAASIAYDAAAARAGEAVASASGKNAFSRKRVREEESEREDDSACELCEWRLVAAGLHGVISEWNLRTQRIQSESPSYGGAIFSLSSPPHGAPANFFAAACDDGRVRLFAVQGAPARAAMGQEADDGEVGAEEDGILLKASLPKTATRLLSVAWYAPGLLFAATAASTILRFSSSSLSDRASAASFASVFGAGTFVADGKMILIHGSRGRQYRQKDGEDAQIESKRGASPVLVWCLYSLPSVRLLLSGDSTGCVTVWSVPTCVALRRLQLHAADVLNLEAHAAVALGGALGKRGDEKGENRQALLRDRAMVTVVSSGVDGKLAVAVRQKEGDWVAGPAKYPHKCDIRGLALLPLLLQGNAAGTRKRLLHLASPSSLVAWTGAVDGAIRCSERLTGLSSVRGPPPSLPFHPLAAGILPRISVAGRGNEGLVLACSDSGLELWNVGPVASGPRPSPLHDSSSLPVSLSTSASVVKLLRVSLRDNLRPRCSDLTPDGTLVAAGSRRGLHLFGVHLKELEIVDVEGGRGCDAVRDVRALRFLSDTVLACCCSVSRSKKSCRRFRFSSELADRKSVLSRNASHGEESDAEAKGTEETLKKKRTAEKNRQADSQAPVELHVQHNKEAAIALATAAVEAEWSALDDAENEQGTVLGGYRLVFLDVWRGGKVLAELGPFPYPIRSFDVSDDGSLLSCLFSLGSLLVVSLADFSPVRFFRGFPQSIRTPISCSCFSPALPVGSDARRRRRSICLFSTRRQYCIVPLLDERVGETARWDDTAEAEVFGQAEEASAEVAADYRGNKALKETKKKRKDRAVSETPQRADEDGSLGDESTKRGRKIKVRRIPASCIAPSDGPIINALWLSKSWLPSQLEVECRGSQSSGVAPTSVASSDSCSILLCLTPSVVCRLPTLSAARHHTLSAAARRDAPLGSPSLLASSHTPSVDGHLTLEAVRESEREKRKEDKKSRPLRPAPSSGSSESEVEEDDDEESFPLEASGGARGAFGLHTRPLVEDLCLSPSVSRSRSASGFPAANVSVALLPLYASGRVPHSLAALSTGMFELLSPSLRRLWQLHSQCSSRPGGSKEELKKAPVVGIKGEQVTALCGPRPSPRPSLSTTCSSPSSLSSGAGAGMETEKQGGGLSDLAGVKRRGEKEGGSDASVAEGRETAGAVPVVDKAKFSVLRRSPGHGFLSLLLLANRQDAGKKKGKGGEAEKRMQGGGILMLIEALDGAAGEPENMEVPFNRKRYGT</sequence>
<evidence type="ECO:0008006" key="4">
    <source>
        <dbReference type="Google" id="ProtNLM"/>
    </source>
</evidence>
<feature type="region of interest" description="Disordered" evidence="1">
    <location>
        <begin position="870"/>
        <end position="901"/>
    </location>
</feature>
<dbReference type="InterPro" id="IPR046351">
    <property type="entry name" value="UTP4"/>
</dbReference>
<organism evidence="2 3">
    <name type="scientific">Toxoplasma gondii GAB2-2007-GAL-DOM2</name>
    <dbReference type="NCBI Taxonomy" id="1130820"/>
    <lineage>
        <taxon>Eukaryota</taxon>
        <taxon>Sar</taxon>
        <taxon>Alveolata</taxon>
        <taxon>Apicomplexa</taxon>
        <taxon>Conoidasida</taxon>
        <taxon>Coccidia</taxon>
        <taxon>Eucoccidiorida</taxon>
        <taxon>Eimeriorina</taxon>
        <taxon>Sarcocystidae</taxon>
        <taxon>Toxoplasma</taxon>
    </lineage>
</organism>
<dbReference type="SUPFAM" id="SSF50978">
    <property type="entry name" value="WD40 repeat-like"/>
    <property type="match status" value="1"/>
</dbReference>
<proteinExistence type="predicted"/>
<feature type="region of interest" description="Disordered" evidence="1">
    <location>
        <begin position="995"/>
        <end position="1063"/>
    </location>
</feature>
<feature type="region of interest" description="Disordered" evidence="1">
    <location>
        <begin position="643"/>
        <end position="682"/>
    </location>
</feature>
<dbReference type="GO" id="GO:0034455">
    <property type="term" value="C:t-UTP complex"/>
    <property type="evidence" value="ECO:0007669"/>
    <property type="project" value="TreeGrafter"/>
</dbReference>
<gene>
    <name evidence="2" type="ORF">TGDOM2_228100</name>
</gene>
<dbReference type="EMBL" id="AHZU02000388">
    <property type="protein sequence ID" value="KFG44971.1"/>
    <property type="molecule type" value="Genomic_DNA"/>
</dbReference>
<name>A0A086KKQ3_TOXGO</name>
<dbReference type="InterPro" id="IPR036322">
    <property type="entry name" value="WD40_repeat_dom_sf"/>
</dbReference>
<dbReference type="PANTHER" id="PTHR44163:SF1">
    <property type="entry name" value="U3 SMALL NUCLEOLAR RNA-ASSOCIATED PROTEIN 4 HOMOLOG"/>
    <property type="match status" value="1"/>
</dbReference>
<dbReference type="InterPro" id="IPR015943">
    <property type="entry name" value="WD40/YVTN_repeat-like_dom_sf"/>
</dbReference>